<protein>
    <submittedName>
        <fullName evidence="2">Uncharacterized protein</fullName>
    </submittedName>
</protein>
<accession>A0A9J6DZF9</accession>
<dbReference type="VEuPathDB" id="VectorBase:LOC119167089"/>
<keyword evidence="1" id="KW-0175">Coiled coil</keyword>
<keyword evidence="3" id="KW-1185">Reference proteome</keyword>
<reference evidence="2" key="1">
    <citation type="journal article" date="2020" name="Cell">
        <title>Large-Scale Comparative Analyses of Tick Genomes Elucidate Their Genetic Diversity and Vector Capacities.</title>
        <authorList>
            <consortium name="Tick Genome and Microbiome Consortium (TIGMIC)"/>
            <person name="Jia N."/>
            <person name="Wang J."/>
            <person name="Shi W."/>
            <person name="Du L."/>
            <person name="Sun Y."/>
            <person name="Zhan W."/>
            <person name="Jiang J.F."/>
            <person name="Wang Q."/>
            <person name="Zhang B."/>
            <person name="Ji P."/>
            <person name="Bell-Sakyi L."/>
            <person name="Cui X.M."/>
            <person name="Yuan T.T."/>
            <person name="Jiang B.G."/>
            <person name="Yang W.F."/>
            <person name="Lam T.T."/>
            <person name="Chang Q.C."/>
            <person name="Ding S.J."/>
            <person name="Wang X.J."/>
            <person name="Zhu J.G."/>
            <person name="Ruan X.D."/>
            <person name="Zhao L."/>
            <person name="Wei J.T."/>
            <person name="Ye R.Z."/>
            <person name="Que T.C."/>
            <person name="Du C.H."/>
            <person name="Zhou Y.H."/>
            <person name="Cheng J.X."/>
            <person name="Dai P.F."/>
            <person name="Guo W.B."/>
            <person name="Han X.H."/>
            <person name="Huang E.J."/>
            <person name="Li L.F."/>
            <person name="Wei W."/>
            <person name="Gao Y.C."/>
            <person name="Liu J.Z."/>
            <person name="Shao H.Z."/>
            <person name="Wang X."/>
            <person name="Wang C.C."/>
            <person name="Yang T.C."/>
            <person name="Huo Q.B."/>
            <person name="Li W."/>
            <person name="Chen H.Y."/>
            <person name="Chen S.E."/>
            <person name="Zhou L.G."/>
            <person name="Ni X.B."/>
            <person name="Tian J.H."/>
            <person name="Sheng Y."/>
            <person name="Liu T."/>
            <person name="Pan Y.S."/>
            <person name="Xia L.Y."/>
            <person name="Li J."/>
            <person name="Zhao F."/>
            <person name="Cao W.C."/>
        </authorList>
    </citation>
    <scope>NUCLEOTIDE SEQUENCE</scope>
    <source>
        <strain evidence="2">Rmic-2018</strain>
    </source>
</reference>
<gene>
    <name evidence="2" type="ORF">HPB51_007177</name>
</gene>
<organism evidence="2 3">
    <name type="scientific">Rhipicephalus microplus</name>
    <name type="common">Cattle tick</name>
    <name type="synonym">Boophilus microplus</name>
    <dbReference type="NCBI Taxonomy" id="6941"/>
    <lineage>
        <taxon>Eukaryota</taxon>
        <taxon>Metazoa</taxon>
        <taxon>Ecdysozoa</taxon>
        <taxon>Arthropoda</taxon>
        <taxon>Chelicerata</taxon>
        <taxon>Arachnida</taxon>
        <taxon>Acari</taxon>
        <taxon>Parasitiformes</taxon>
        <taxon>Ixodida</taxon>
        <taxon>Ixodoidea</taxon>
        <taxon>Ixodidae</taxon>
        <taxon>Rhipicephalinae</taxon>
        <taxon>Rhipicephalus</taxon>
        <taxon>Boophilus</taxon>
    </lineage>
</organism>
<dbReference type="AlphaFoldDB" id="A0A9J6DZF9"/>
<name>A0A9J6DZF9_RHIMP</name>
<reference evidence="2" key="2">
    <citation type="submission" date="2021-09" db="EMBL/GenBank/DDBJ databases">
        <authorList>
            <person name="Jia N."/>
            <person name="Wang J."/>
            <person name="Shi W."/>
            <person name="Du L."/>
            <person name="Sun Y."/>
            <person name="Zhan W."/>
            <person name="Jiang J."/>
            <person name="Wang Q."/>
            <person name="Zhang B."/>
            <person name="Ji P."/>
            <person name="Sakyi L.B."/>
            <person name="Cui X."/>
            <person name="Yuan T."/>
            <person name="Jiang B."/>
            <person name="Yang W."/>
            <person name="Lam T.T.-Y."/>
            <person name="Chang Q."/>
            <person name="Ding S."/>
            <person name="Wang X."/>
            <person name="Zhu J."/>
            <person name="Ruan X."/>
            <person name="Zhao L."/>
            <person name="Wei J."/>
            <person name="Que T."/>
            <person name="Du C."/>
            <person name="Cheng J."/>
            <person name="Dai P."/>
            <person name="Han X."/>
            <person name="Huang E."/>
            <person name="Gao Y."/>
            <person name="Liu J."/>
            <person name="Shao H."/>
            <person name="Ye R."/>
            <person name="Li L."/>
            <person name="Wei W."/>
            <person name="Wang X."/>
            <person name="Wang C."/>
            <person name="Huo Q."/>
            <person name="Li W."/>
            <person name="Guo W."/>
            <person name="Chen H."/>
            <person name="Chen S."/>
            <person name="Zhou L."/>
            <person name="Zhou L."/>
            <person name="Ni X."/>
            <person name="Tian J."/>
            <person name="Zhou Y."/>
            <person name="Sheng Y."/>
            <person name="Liu T."/>
            <person name="Pan Y."/>
            <person name="Xia L."/>
            <person name="Li J."/>
            <person name="Zhao F."/>
            <person name="Cao W."/>
        </authorList>
    </citation>
    <scope>NUCLEOTIDE SEQUENCE</scope>
    <source>
        <strain evidence="2">Rmic-2018</strain>
        <tissue evidence="2">Larvae</tissue>
    </source>
</reference>
<evidence type="ECO:0000313" key="2">
    <source>
        <dbReference type="EMBL" id="KAH8027627.1"/>
    </source>
</evidence>
<evidence type="ECO:0000313" key="3">
    <source>
        <dbReference type="Proteomes" id="UP000821866"/>
    </source>
</evidence>
<dbReference type="EMBL" id="JABSTU010000006">
    <property type="protein sequence ID" value="KAH8027627.1"/>
    <property type="molecule type" value="Genomic_DNA"/>
</dbReference>
<feature type="coiled-coil region" evidence="1">
    <location>
        <begin position="53"/>
        <end position="80"/>
    </location>
</feature>
<dbReference type="VEuPathDB" id="VectorBase:LOC119167091"/>
<comment type="caution">
    <text evidence="2">The sequence shown here is derived from an EMBL/GenBank/DDBJ whole genome shotgun (WGS) entry which is preliminary data.</text>
</comment>
<proteinExistence type="predicted"/>
<sequence>MSCSDVIEESHDVMVLAQAQGELQEERRRLLSGISSLLSRCRNVLPESSLPGIQEDRVLLRELESLRDDLEGRLRDYARKLDGNLSLSKESLSKSRSGYLSCNVSQMNDVLSVPIGSIGNGLCSQSRYQSEYGDYNGRNPWGSAPQDDQIPVRDVGPLAQSARCHGSSPESSLAHFSNSCVLQDVPPTCSTPLSTPKLDLGSLGTPDFSVSFVEIEATPLPLHGLCCLSAVLMSRHDSPPPLSAALVEQGMTFNPSHQVADVDCGATRGASREALHACVGSETDFPGQLKMSTHSLFRLPLFGTRRTSLTAFRARGERSPFVAPLRTHGRRAVRCPKVGKQDTEASFSRFGFYVIAKLPPKAIRYVDHRRIQCLSRVVNQWGPMTKLMRPTSSHTQSPVKQEHQLTVPEGIEERLRNMESHLKLKSGCAVPHDVYARLKQLEDRILYLEGISPDYFSTTDWSLAQIESRIDLLKSRLREKTEASSEPSTSSMAL</sequence>
<evidence type="ECO:0000256" key="1">
    <source>
        <dbReference type="SAM" id="Coils"/>
    </source>
</evidence>
<dbReference type="Proteomes" id="UP000821866">
    <property type="component" value="Chromosome 4"/>
</dbReference>